<accession>A0A858C0A6</accession>
<dbReference type="KEGG" id="abut:Ami103574_10945"/>
<keyword evidence="2" id="KW-1185">Reference proteome</keyword>
<gene>
    <name evidence="1" type="ORF">Ami103574_10945</name>
</gene>
<organism evidence="1 2">
    <name type="scientific">Aminipila butyrica</name>
    <dbReference type="NCBI Taxonomy" id="433296"/>
    <lineage>
        <taxon>Bacteria</taxon>
        <taxon>Bacillati</taxon>
        <taxon>Bacillota</taxon>
        <taxon>Clostridia</taxon>
        <taxon>Peptostreptococcales</taxon>
        <taxon>Anaerovoracaceae</taxon>
        <taxon>Aminipila</taxon>
    </lineage>
</organism>
<name>A0A858C0A6_9FIRM</name>
<proteinExistence type="predicted"/>
<protein>
    <submittedName>
        <fullName evidence="1">Uncharacterized protein</fullName>
    </submittedName>
</protein>
<dbReference type="Proteomes" id="UP000466848">
    <property type="component" value="Chromosome"/>
</dbReference>
<dbReference type="EMBL" id="CP048649">
    <property type="protein sequence ID" value="QIB69806.1"/>
    <property type="molecule type" value="Genomic_DNA"/>
</dbReference>
<evidence type="ECO:0000313" key="1">
    <source>
        <dbReference type="EMBL" id="QIB69806.1"/>
    </source>
</evidence>
<evidence type="ECO:0000313" key="2">
    <source>
        <dbReference type="Proteomes" id="UP000466848"/>
    </source>
</evidence>
<dbReference type="AlphaFoldDB" id="A0A858C0A6"/>
<sequence>MKDISARPLVEGRPLDELEIPDSRFKPNSVHLAIMKEAKANNGCYDRRIEIEKIKGSSDPEKLKKQRLLWNQINLNNLVNAGYMRKKDENIYIANPLAYNIQRAEFQPGKNHAQLLLKNKEGIIKTLELKKELSGKKSDEQRRQKKILDGMVKRLYENGYLEKIDKGKYKVTDAGFQFLNEWQSKKPTHRDQKVTENRKTFAATKFDRHIQEIVRDGKIDEQLLQEHDKCESLKKRITTYKKQGLITNDGELTEDCINLLENTLKRGKEKHLSLEMLSDRQIQLIKDIRIFLNLSKDQIVHYIYGDQAPPADTDLQFLIRKKIIKRDEDTGIYVMDKAGIELSNELLSPNAVRYYTKLYSRKEEVEHDMLVYTAYKEWEKGILEKGYKIIEIKNDRQLRREDAQKHGHMIGAYPDLRVLFQKPNSNKILTYDIEVDCGYDSKTIKSKLSGLGGNLGWYCKTLYQAAKVANMLTKDTTKVSRMNVARKMEVYYMDKDGKLQVVRQRHWNK</sequence>
<dbReference type="RefSeq" id="WP_163067046.1">
    <property type="nucleotide sequence ID" value="NZ_CP048649.1"/>
</dbReference>
<reference evidence="1 2" key="1">
    <citation type="submission" date="2020-02" db="EMBL/GenBank/DDBJ databases">
        <authorList>
            <person name="Kim Y.B."/>
            <person name="Roh S.W."/>
        </authorList>
    </citation>
    <scope>NUCLEOTIDE SEQUENCE [LARGE SCALE GENOMIC DNA]</scope>
    <source>
        <strain evidence="1 2">DSM 103574</strain>
    </source>
</reference>